<dbReference type="InterPro" id="IPR034660">
    <property type="entry name" value="DinB/YfiT-like"/>
</dbReference>
<name>A0ABS4WEQ9_9MICC</name>
<feature type="domain" description="Mycothiol-dependent maleylpyruvate isomerase metal-binding" evidence="1">
    <location>
        <begin position="14"/>
        <end position="108"/>
    </location>
</feature>
<comment type="caution">
    <text evidence="2">The sequence shown here is derived from an EMBL/GenBank/DDBJ whole genome shotgun (WGS) entry which is preliminary data.</text>
</comment>
<dbReference type="RefSeq" id="WP_209907755.1">
    <property type="nucleotide sequence ID" value="NZ_BAAAMI010000017.1"/>
</dbReference>
<gene>
    <name evidence="2" type="ORF">JOF46_002611</name>
</gene>
<sequence>MTPRPSSVIWPVVHRERLALANDLEMLAPGHWETPSLCPGWSVHDVLAHLVDTAKTTRLGFVRRMFAAGFDFDRDNAVGLAGERCADPALTLAAFRGVLTRTSTPPAALPTRLVEAFVHGEDIRRPLGIRSDYPATHVATALEYQVRTSTKMGGGKELAAGFRLAASDTLFEHGSGDTVRGPTLSLLLAVSGRPLGVGELSGPGAGAFAKHTGS</sequence>
<dbReference type="EMBL" id="JAGIOE010000001">
    <property type="protein sequence ID" value="MBP2374699.1"/>
    <property type="molecule type" value="Genomic_DNA"/>
</dbReference>
<dbReference type="Pfam" id="PF11716">
    <property type="entry name" value="MDMPI_N"/>
    <property type="match status" value="1"/>
</dbReference>
<dbReference type="Gene3D" id="1.20.120.450">
    <property type="entry name" value="dinb family like domain"/>
    <property type="match status" value="1"/>
</dbReference>
<organism evidence="2 3">
    <name type="scientific">Paeniglutamicibacter psychrophenolicus</name>
    <dbReference type="NCBI Taxonomy" id="257454"/>
    <lineage>
        <taxon>Bacteria</taxon>
        <taxon>Bacillati</taxon>
        <taxon>Actinomycetota</taxon>
        <taxon>Actinomycetes</taxon>
        <taxon>Micrococcales</taxon>
        <taxon>Micrococcaceae</taxon>
        <taxon>Paeniglutamicibacter</taxon>
    </lineage>
</organism>
<keyword evidence="3" id="KW-1185">Reference proteome</keyword>
<dbReference type="SUPFAM" id="SSF109854">
    <property type="entry name" value="DinB/YfiT-like putative metalloenzymes"/>
    <property type="match status" value="1"/>
</dbReference>
<evidence type="ECO:0000259" key="1">
    <source>
        <dbReference type="Pfam" id="PF11716"/>
    </source>
</evidence>
<dbReference type="InterPro" id="IPR017517">
    <property type="entry name" value="Maleyloyr_isom"/>
</dbReference>
<evidence type="ECO:0000313" key="2">
    <source>
        <dbReference type="EMBL" id="MBP2374699.1"/>
    </source>
</evidence>
<evidence type="ECO:0000313" key="3">
    <source>
        <dbReference type="Proteomes" id="UP000766570"/>
    </source>
</evidence>
<dbReference type="InterPro" id="IPR024344">
    <property type="entry name" value="MDMPI_metal-binding"/>
</dbReference>
<dbReference type="Proteomes" id="UP000766570">
    <property type="component" value="Unassembled WGS sequence"/>
</dbReference>
<proteinExistence type="predicted"/>
<dbReference type="NCBIfam" id="TIGR03083">
    <property type="entry name" value="maleylpyruvate isomerase family mycothiol-dependent enzyme"/>
    <property type="match status" value="1"/>
</dbReference>
<reference evidence="2 3" key="1">
    <citation type="submission" date="2021-03" db="EMBL/GenBank/DDBJ databases">
        <title>Sequencing the genomes of 1000 actinobacteria strains.</title>
        <authorList>
            <person name="Klenk H.-P."/>
        </authorList>
    </citation>
    <scope>NUCLEOTIDE SEQUENCE [LARGE SCALE GENOMIC DNA]</scope>
    <source>
        <strain evidence="2 3">DSM 15454</strain>
    </source>
</reference>
<accession>A0ABS4WEQ9</accession>
<protein>
    <submittedName>
        <fullName evidence="2">Uncharacterized protein (TIGR03083 family)</fullName>
    </submittedName>
</protein>